<dbReference type="InterPro" id="IPR010940">
    <property type="entry name" value="Mg_prot_MeTrfase_C"/>
</dbReference>
<reference evidence="2 3" key="1">
    <citation type="journal article" date="2014" name="Nat. Commun.">
        <title>Klebsormidium flaccidum genome reveals primary factors for plant terrestrial adaptation.</title>
        <authorList>
            <person name="Hori K."/>
            <person name="Maruyama F."/>
            <person name="Fujisawa T."/>
            <person name="Togashi T."/>
            <person name="Yamamoto N."/>
            <person name="Seo M."/>
            <person name="Sato S."/>
            <person name="Yamada T."/>
            <person name="Mori H."/>
            <person name="Tajima N."/>
            <person name="Moriyama T."/>
            <person name="Ikeuchi M."/>
            <person name="Watanabe M."/>
            <person name="Wada H."/>
            <person name="Kobayashi K."/>
            <person name="Saito M."/>
            <person name="Masuda T."/>
            <person name="Sasaki-Sekimoto Y."/>
            <person name="Mashiguchi K."/>
            <person name="Awai K."/>
            <person name="Shimojima M."/>
            <person name="Masuda S."/>
            <person name="Iwai M."/>
            <person name="Nobusawa T."/>
            <person name="Narise T."/>
            <person name="Kondo S."/>
            <person name="Saito H."/>
            <person name="Sato R."/>
            <person name="Murakawa M."/>
            <person name="Ihara Y."/>
            <person name="Oshima-Yamada Y."/>
            <person name="Ohtaka K."/>
            <person name="Satoh M."/>
            <person name="Sonobe K."/>
            <person name="Ishii M."/>
            <person name="Ohtani R."/>
            <person name="Kanamori-Sato M."/>
            <person name="Honoki R."/>
            <person name="Miyazaki D."/>
            <person name="Mochizuki H."/>
            <person name="Umetsu J."/>
            <person name="Higashi K."/>
            <person name="Shibata D."/>
            <person name="Kamiya Y."/>
            <person name="Sato N."/>
            <person name="Nakamura Y."/>
            <person name="Tabata S."/>
            <person name="Ida S."/>
            <person name="Kurokawa K."/>
            <person name="Ohta H."/>
        </authorList>
    </citation>
    <scope>NUCLEOTIDE SEQUENCE [LARGE SCALE GENOMIC DNA]</scope>
    <source>
        <strain evidence="2 3">NIES-2285</strain>
    </source>
</reference>
<dbReference type="SUPFAM" id="SSF53335">
    <property type="entry name" value="S-adenosyl-L-methionine-dependent methyltransferases"/>
    <property type="match status" value="1"/>
</dbReference>
<dbReference type="NCBIfam" id="TIGR02021">
    <property type="entry name" value="BchM-ChlM"/>
    <property type="match status" value="1"/>
</dbReference>
<accession>A0A1Y1IQY4</accession>
<dbReference type="Gene3D" id="3.40.50.150">
    <property type="entry name" value="Vaccinia Virus protein VP39"/>
    <property type="match status" value="1"/>
</dbReference>
<dbReference type="EMBL" id="DF237823">
    <property type="protein sequence ID" value="GAQ91879.1"/>
    <property type="molecule type" value="Genomic_DNA"/>
</dbReference>
<dbReference type="InterPro" id="IPR029063">
    <property type="entry name" value="SAM-dependent_MTases_sf"/>
</dbReference>
<dbReference type="GO" id="GO:0015995">
    <property type="term" value="P:chlorophyll biosynthetic process"/>
    <property type="evidence" value="ECO:0007669"/>
    <property type="project" value="InterPro"/>
</dbReference>
<dbReference type="Pfam" id="PF07109">
    <property type="entry name" value="Mg-por_mtran_C"/>
    <property type="match status" value="1"/>
</dbReference>
<dbReference type="STRING" id="105231.A0A1Y1IQY4"/>
<evidence type="ECO:0000259" key="1">
    <source>
        <dbReference type="Pfam" id="PF07109"/>
    </source>
</evidence>
<dbReference type="Proteomes" id="UP000054558">
    <property type="component" value="Unassembled WGS sequence"/>
</dbReference>
<evidence type="ECO:0000313" key="3">
    <source>
        <dbReference type="Proteomes" id="UP000054558"/>
    </source>
</evidence>
<dbReference type="OrthoDB" id="66144at2759"/>
<protein>
    <submittedName>
        <fullName evidence="2">Magnesium protoporphyrin IX S-adenosyl methionine O-methyl transferase</fullName>
    </submittedName>
</protein>
<proteinExistence type="predicted"/>
<dbReference type="InterPro" id="IPR010251">
    <property type="entry name" value="Mg_prot_MeTrfase"/>
</dbReference>
<keyword evidence="3" id="KW-1185">Reference proteome</keyword>
<feature type="domain" description="Magnesium-protoporphyrin IX methyltransferase C-terminal" evidence="1">
    <location>
        <begin position="268"/>
        <end position="363"/>
    </location>
</feature>
<dbReference type="GO" id="GO:0046406">
    <property type="term" value="F:magnesium protoporphyrin IX methyltransferase activity"/>
    <property type="evidence" value="ECO:0007669"/>
    <property type="project" value="InterPro"/>
</dbReference>
<name>A0A1Y1IQY4_KLENI</name>
<dbReference type="OMA" id="WNRIYSE"/>
<dbReference type="CDD" id="cd02440">
    <property type="entry name" value="AdoMet_MTases"/>
    <property type="match status" value="1"/>
</dbReference>
<keyword evidence="2" id="KW-0808">Transferase</keyword>
<gene>
    <name evidence="2" type="ORF">KFL_008740020</name>
</gene>
<sequence>MAAATQSASLSGRLSCRAPSSPFPNSSTSALLPAIPLRSRHLSLPKTQCSAHNTQRNTSAGEHCKEQALPLLPFASGLAAALVAGPVQAADLVAPIAEGGPSIGVAVAGLAAAAAAVVGAVKLTDPEARRQKQAARTGGDEKTAVKNYFNSTGFDRWKRIYGETDDVNKVQLDIRTGHAQTVDKVLNWLKSEGSLEGITVADAGCGTGSLAIPLAMEGAKVSASDISEAMVSEAEARWAEQSGGRGTKPVFEASDLESLTGKYHTVACLDVFIHYPDGKAQEMVKHLASLAEQRLIISFAPKTLAYLVLKRIGELFPGPSKATRAYLHAEDDIEAALREAGWKVTKKEMTATSFYFSRLFEAVPIS</sequence>
<evidence type="ECO:0000313" key="2">
    <source>
        <dbReference type="EMBL" id="GAQ91879.1"/>
    </source>
</evidence>
<dbReference type="AlphaFoldDB" id="A0A1Y1IQY4"/>
<dbReference type="PROSITE" id="PS51556">
    <property type="entry name" value="SAM_MT_MG_PIX"/>
    <property type="match status" value="1"/>
</dbReference>
<organism evidence="2 3">
    <name type="scientific">Klebsormidium nitens</name>
    <name type="common">Green alga</name>
    <name type="synonym">Ulothrix nitens</name>
    <dbReference type="NCBI Taxonomy" id="105231"/>
    <lineage>
        <taxon>Eukaryota</taxon>
        <taxon>Viridiplantae</taxon>
        <taxon>Streptophyta</taxon>
        <taxon>Klebsormidiophyceae</taxon>
        <taxon>Klebsormidiales</taxon>
        <taxon>Klebsormidiaceae</taxon>
        <taxon>Klebsormidium</taxon>
    </lineage>
</organism>